<dbReference type="PANTHER" id="PTHR43489:SF3">
    <property type="entry name" value="XYLOSE ISOMERASE DOMAIN PROTEIN TIM BARREL"/>
    <property type="match status" value="1"/>
</dbReference>
<dbReference type="InterPro" id="IPR026040">
    <property type="entry name" value="HyI-like"/>
</dbReference>
<dbReference type="Proteomes" id="UP000318053">
    <property type="component" value="Unassembled WGS sequence"/>
</dbReference>
<keyword evidence="5" id="KW-0670">Pyruvate</keyword>
<evidence type="ECO:0000256" key="1">
    <source>
        <dbReference type="ARBA" id="ARBA00023235"/>
    </source>
</evidence>
<reference evidence="5 6" key="1">
    <citation type="submission" date="2019-02" db="EMBL/GenBank/DDBJ databases">
        <title>Deep-cultivation of Planctomycetes and their phenomic and genomic characterization uncovers novel biology.</title>
        <authorList>
            <person name="Wiegand S."/>
            <person name="Jogler M."/>
            <person name="Boedeker C."/>
            <person name="Pinto D."/>
            <person name="Vollmers J."/>
            <person name="Rivas-Marin E."/>
            <person name="Kohn T."/>
            <person name="Peeters S.H."/>
            <person name="Heuer A."/>
            <person name="Rast P."/>
            <person name="Oberbeckmann S."/>
            <person name="Bunk B."/>
            <person name="Jeske O."/>
            <person name="Meyerdierks A."/>
            <person name="Storesund J.E."/>
            <person name="Kallscheuer N."/>
            <person name="Luecker S."/>
            <person name="Lage O.M."/>
            <person name="Pohl T."/>
            <person name="Merkel B.J."/>
            <person name="Hornburger P."/>
            <person name="Mueller R.-W."/>
            <person name="Bruemmer F."/>
            <person name="Labrenz M."/>
            <person name="Spormann A.M."/>
            <person name="Op Den Camp H."/>
            <person name="Overmann J."/>
            <person name="Amann R."/>
            <person name="Jetten M.S.M."/>
            <person name="Mascher T."/>
            <person name="Medema M.H."/>
            <person name="Devos D.P."/>
            <person name="Kaster A.-K."/>
            <person name="Ovreas L."/>
            <person name="Rohde M."/>
            <person name="Galperin M.Y."/>
            <person name="Jogler C."/>
        </authorList>
    </citation>
    <scope>NUCLEOTIDE SEQUENCE [LARGE SCALE GENOMIC DNA]</scope>
    <source>
        <strain evidence="5 6">CA85</strain>
    </source>
</reference>
<protein>
    <submittedName>
        <fullName evidence="5">Hydroxypyruvate isomerase</fullName>
        <ecNumber evidence="5">5.3.1.22</ecNumber>
    </submittedName>
</protein>
<dbReference type="InterPro" id="IPR013022">
    <property type="entry name" value="Xyl_isomerase-like_TIM-brl"/>
</dbReference>
<dbReference type="InterPro" id="IPR050417">
    <property type="entry name" value="Sugar_Epim/Isomerase"/>
</dbReference>
<dbReference type="AlphaFoldDB" id="A0A5C5XQ51"/>
<dbReference type="Gene3D" id="3.20.20.150">
    <property type="entry name" value="Divalent-metal-dependent TIM barrel enzymes"/>
    <property type="match status" value="1"/>
</dbReference>
<dbReference type="InterPro" id="IPR036237">
    <property type="entry name" value="Xyl_isomerase-like_sf"/>
</dbReference>
<keyword evidence="6" id="KW-1185">Reference proteome</keyword>
<evidence type="ECO:0000313" key="5">
    <source>
        <dbReference type="EMBL" id="TWT65024.1"/>
    </source>
</evidence>
<dbReference type="EMBL" id="SJPK01000008">
    <property type="protein sequence ID" value="TWT65024.1"/>
    <property type="molecule type" value="Genomic_DNA"/>
</dbReference>
<name>A0A5C5XQ51_9BACT</name>
<evidence type="ECO:0000313" key="6">
    <source>
        <dbReference type="Proteomes" id="UP000318053"/>
    </source>
</evidence>
<feature type="domain" description="Xylose isomerase-like TIM barrel" evidence="4">
    <location>
        <begin position="62"/>
        <end position="292"/>
    </location>
</feature>
<comment type="similarity">
    <text evidence="2">Belongs to the hyi family.</text>
</comment>
<evidence type="ECO:0000256" key="2">
    <source>
        <dbReference type="PIRNR" id="PIRNR006241"/>
    </source>
</evidence>
<feature type="active site" description="Proton donor/acceptor" evidence="3">
    <location>
        <position position="274"/>
    </location>
</feature>
<dbReference type="GO" id="GO:0008903">
    <property type="term" value="F:hydroxypyruvate isomerase activity"/>
    <property type="evidence" value="ECO:0007669"/>
    <property type="project" value="UniProtKB-EC"/>
</dbReference>
<dbReference type="Pfam" id="PF01261">
    <property type="entry name" value="AP_endonuc_2"/>
    <property type="match status" value="1"/>
</dbReference>
<comment type="caution">
    <text evidence="5">The sequence shown here is derived from an EMBL/GenBank/DDBJ whole genome shotgun (WGS) entry which is preliminary data.</text>
</comment>
<proteinExistence type="inferred from homology"/>
<feature type="active site" description="Proton donor/acceptor" evidence="3">
    <location>
        <position position="176"/>
    </location>
</feature>
<keyword evidence="1 2" id="KW-0413">Isomerase</keyword>
<dbReference type="PANTHER" id="PTHR43489">
    <property type="entry name" value="ISOMERASE"/>
    <property type="match status" value="1"/>
</dbReference>
<organism evidence="5 6">
    <name type="scientific">Allorhodopirellula solitaria</name>
    <dbReference type="NCBI Taxonomy" id="2527987"/>
    <lineage>
        <taxon>Bacteria</taxon>
        <taxon>Pseudomonadati</taxon>
        <taxon>Planctomycetota</taxon>
        <taxon>Planctomycetia</taxon>
        <taxon>Pirellulales</taxon>
        <taxon>Pirellulaceae</taxon>
        <taxon>Allorhodopirellula</taxon>
    </lineage>
</organism>
<dbReference type="EC" id="5.3.1.22" evidence="5"/>
<sequence>MTKCLTGDQVDRTASTEHNRYCPYASLLNFPTLKKASLLTSAPKLSVCIDAVFEGVEETEAIARVAEAGIDAFEFWCWWEKDLDAIIAARDKHNLSIAACCTRFVSLVDSDLRDQYLQGLEESIAAAQRLGCPTLISQVGDFLPGVPRDQQHQSLVDGLAAAAPMLEQAGITLVIEPLNELVDHAGYYLVQSDEAFEIVDAVDSDRVKVVFDIYHQQISEGHVIDRLTKRIDAIGHFHAAGNPGRHELTRGELNYAEILAAIGTTDYDGFVGLEYWPTSDPDAGLRHAVAMANSQSMQS</sequence>
<evidence type="ECO:0000259" key="4">
    <source>
        <dbReference type="Pfam" id="PF01261"/>
    </source>
</evidence>
<dbReference type="PIRSF" id="PIRSF006241">
    <property type="entry name" value="HyI"/>
    <property type="match status" value="1"/>
</dbReference>
<accession>A0A5C5XQ51</accession>
<gene>
    <name evidence="5" type="primary">hyi_2</name>
    <name evidence="5" type="ORF">CA85_33690</name>
</gene>
<dbReference type="SUPFAM" id="SSF51658">
    <property type="entry name" value="Xylose isomerase-like"/>
    <property type="match status" value="1"/>
</dbReference>
<evidence type="ECO:0000256" key="3">
    <source>
        <dbReference type="PIRSR" id="PIRSR006241-50"/>
    </source>
</evidence>